<proteinExistence type="inferred from homology"/>
<dbReference type="NCBIfam" id="TIGR01488">
    <property type="entry name" value="HAD-SF-IB"/>
    <property type="match status" value="1"/>
</dbReference>
<dbReference type="KEGG" id="ndk:I601_3708"/>
<dbReference type="GO" id="GO:0080019">
    <property type="term" value="F:alcohol-forming very long-chain fatty acyl-CoA reductase activity"/>
    <property type="evidence" value="ECO:0007669"/>
    <property type="project" value="InterPro"/>
</dbReference>
<feature type="domain" description="Fatty acyl-CoA reductase C-terminal" evidence="4">
    <location>
        <begin position="440"/>
        <end position="502"/>
    </location>
</feature>
<dbReference type="SUPFAM" id="SSF51735">
    <property type="entry name" value="NAD(P)-binding Rossmann-fold domains"/>
    <property type="match status" value="1"/>
</dbReference>
<dbReference type="Pfam" id="PF07993">
    <property type="entry name" value="NAD_binding_4"/>
    <property type="match status" value="1"/>
</dbReference>
<evidence type="ECO:0000256" key="3">
    <source>
        <dbReference type="ARBA" id="ARBA00023098"/>
    </source>
</evidence>
<gene>
    <name evidence="6" type="primary">serB_3</name>
    <name evidence="6" type="ORF">I601_3708</name>
</gene>
<feature type="domain" description="Thioester reductase (TE)" evidence="5">
    <location>
        <begin position="20"/>
        <end position="336"/>
    </location>
</feature>
<dbReference type="InterPro" id="IPR036412">
    <property type="entry name" value="HAD-like_sf"/>
</dbReference>
<evidence type="ECO:0000256" key="1">
    <source>
        <dbReference type="ARBA" id="ARBA00005928"/>
    </source>
</evidence>
<dbReference type="PANTHER" id="PTHR11011:SF45">
    <property type="entry name" value="FATTY ACYL-COA REDUCTASE CG8306-RELATED"/>
    <property type="match status" value="1"/>
</dbReference>
<dbReference type="PATRIC" id="fig|1300347.3.peg.3718"/>
<dbReference type="Gene3D" id="3.40.50.1000">
    <property type="entry name" value="HAD superfamily/HAD-like"/>
    <property type="match status" value="1"/>
</dbReference>
<dbReference type="InterPro" id="IPR033640">
    <property type="entry name" value="FAR_C"/>
</dbReference>
<dbReference type="Proteomes" id="UP000077868">
    <property type="component" value="Chromosome"/>
</dbReference>
<dbReference type="RefSeq" id="WP_068112983.1">
    <property type="nucleotide sequence ID" value="NZ_CP015079.1"/>
</dbReference>
<dbReference type="SUPFAM" id="SSF56784">
    <property type="entry name" value="HAD-like"/>
    <property type="match status" value="1"/>
</dbReference>
<comment type="similarity">
    <text evidence="1">Belongs to the fatty acyl-CoA reductase family.</text>
</comment>
<keyword evidence="6" id="KW-0378">Hydrolase</keyword>
<dbReference type="InterPro" id="IPR026055">
    <property type="entry name" value="FAR"/>
</dbReference>
<evidence type="ECO:0000259" key="4">
    <source>
        <dbReference type="Pfam" id="PF03015"/>
    </source>
</evidence>
<name>A0A1A9GR67_9ACTN</name>
<dbReference type="EC" id="3.1.3.3" evidence="6"/>
<dbReference type="InterPro" id="IPR006385">
    <property type="entry name" value="HAD_hydro_SerB1"/>
</dbReference>
<dbReference type="Gene3D" id="1.20.1440.100">
    <property type="entry name" value="SG protein - dephosphorylation function"/>
    <property type="match status" value="1"/>
</dbReference>
<dbReference type="PANTHER" id="PTHR11011">
    <property type="entry name" value="MALE STERILITY PROTEIN 2-RELATED"/>
    <property type="match status" value="1"/>
</dbReference>
<organism evidence="6 7">
    <name type="scientific">Nocardioides dokdonensis FR1436</name>
    <dbReference type="NCBI Taxonomy" id="1300347"/>
    <lineage>
        <taxon>Bacteria</taxon>
        <taxon>Bacillati</taxon>
        <taxon>Actinomycetota</taxon>
        <taxon>Actinomycetes</taxon>
        <taxon>Propionibacteriales</taxon>
        <taxon>Nocardioidaceae</taxon>
        <taxon>Nocardioides</taxon>
    </lineage>
</organism>
<dbReference type="GO" id="GO:0035336">
    <property type="term" value="P:long-chain fatty-acyl-CoA metabolic process"/>
    <property type="evidence" value="ECO:0007669"/>
    <property type="project" value="TreeGrafter"/>
</dbReference>
<reference evidence="6 7" key="1">
    <citation type="submission" date="2016-03" db="EMBL/GenBank/DDBJ databases">
        <title>Complete genome sequence of a soil Actinobacterium, Nocardioides dokdonensis FR1436.</title>
        <authorList>
            <person name="Kwon S.-K."/>
            <person name="Kim K."/>
            <person name="Kim J.F."/>
        </authorList>
    </citation>
    <scope>NUCLEOTIDE SEQUENCE [LARGE SCALE GENOMIC DNA]</scope>
    <source>
        <strain evidence="6 7">FR1436</strain>
    </source>
</reference>
<dbReference type="Pfam" id="PF12710">
    <property type="entry name" value="HAD"/>
    <property type="match status" value="1"/>
</dbReference>
<dbReference type="Gene3D" id="3.40.50.720">
    <property type="entry name" value="NAD(P)-binding Rossmann-like Domain"/>
    <property type="match status" value="1"/>
</dbReference>
<dbReference type="InterPro" id="IPR023214">
    <property type="entry name" value="HAD_sf"/>
</dbReference>
<dbReference type="NCBIfam" id="TIGR01490">
    <property type="entry name" value="HAD-SF-IB-hyp1"/>
    <property type="match status" value="1"/>
</dbReference>
<dbReference type="GO" id="GO:0010345">
    <property type="term" value="P:suberin biosynthetic process"/>
    <property type="evidence" value="ECO:0007669"/>
    <property type="project" value="TreeGrafter"/>
</dbReference>
<protein>
    <submittedName>
        <fullName evidence="6">Phosphoserine phosphatase</fullName>
        <ecNumber evidence="6">3.1.3.3</ecNumber>
    </submittedName>
</protein>
<keyword evidence="7" id="KW-1185">Reference proteome</keyword>
<keyword evidence="2" id="KW-0444">Lipid biosynthesis</keyword>
<dbReference type="InterPro" id="IPR013120">
    <property type="entry name" value="FAR_NAD-bd"/>
</dbReference>
<sequence>MTQAPSGSVVHRLEGRHVLLTGVTGFVGEALLHLLLSEVPGVVVSVLVRPKGATRGSARVAKLLEKPIFAEAVEAAGGVEALLQTRVPVVEGDLTDVPALPGDLDAVVHCAGDVSFDPPVDEAFRTNVVGTRDLLARVAEAGHAGGREIHYLHVSTAYVAGRRRGHVPEAPVDHQVDLEAELSWGLGQRREIEHRSRSADVLEAERRKAERAHSRAGLLNAAAATERGRQDWVEQELVRVGTERARSLGWTDCYTFTKAMGERVVEAHAAAGHRVSIVRPSIIESALVRPHPGWIEGFKMAEPLILAYGRGELPEFPAAGDTIVDIVPVDHVVAAIVAILAHPPEPGAAAYFHISSGDRNPLSFHELYDHVRGYFDEHPFEAGERGAARLPDWRFPGAASVERLLVTSERAFKVADYVVERVPRSDRTRELARKLDRQGRRLEFLRRYLTLYQEYAQAELRFSDDHTSALRGRLSPEDQRTFAFDTAAVDWRVYLRDIHCPAVTAPVRRLDELRTRRRAAGPGRTAGGSRLRDLGTSEGSEVAAFFDMDGTLLSSNVIETYLWMRLQELEGGDRFVELARVAARVPALVRAERRDRGAFLRAVYREYAGARLADLDAVADELLTDHVLSRLAPAAVRRIREHRRAGHRTVLITGAVRPLTRPLAPLFDHIEAADLATDHDGVCTGHLAGSPVVGESRAAFMRDWAARNGIDLSLSYAYADSHSDLPLLAAAGHPVAVRPDVALFRHARKNHWTIVDWASAASASRGLDPAGMRR</sequence>
<keyword evidence="3" id="KW-0443">Lipid metabolism</keyword>
<dbReference type="GO" id="GO:0016787">
    <property type="term" value="F:hydrolase activity"/>
    <property type="evidence" value="ECO:0007669"/>
    <property type="project" value="UniProtKB-KW"/>
</dbReference>
<accession>A0A1A9GR67</accession>
<evidence type="ECO:0000313" key="6">
    <source>
        <dbReference type="EMBL" id="ANH40113.1"/>
    </source>
</evidence>
<dbReference type="InterPro" id="IPR036291">
    <property type="entry name" value="NAD(P)-bd_dom_sf"/>
</dbReference>
<evidence type="ECO:0000259" key="5">
    <source>
        <dbReference type="Pfam" id="PF07993"/>
    </source>
</evidence>
<evidence type="ECO:0000256" key="2">
    <source>
        <dbReference type="ARBA" id="ARBA00022516"/>
    </source>
</evidence>
<dbReference type="STRING" id="1300347.I601_3708"/>
<dbReference type="EMBL" id="CP015079">
    <property type="protein sequence ID" value="ANH40113.1"/>
    <property type="molecule type" value="Genomic_DNA"/>
</dbReference>
<dbReference type="CDD" id="cd09071">
    <property type="entry name" value="FAR_C"/>
    <property type="match status" value="1"/>
</dbReference>
<dbReference type="Pfam" id="PF03015">
    <property type="entry name" value="Sterile"/>
    <property type="match status" value="1"/>
</dbReference>
<dbReference type="AlphaFoldDB" id="A0A1A9GR67"/>
<evidence type="ECO:0000313" key="7">
    <source>
        <dbReference type="Proteomes" id="UP000077868"/>
    </source>
</evidence>